<evidence type="ECO:0000313" key="3">
    <source>
        <dbReference type="Proteomes" id="UP000092498"/>
    </source>
</evidence>
<feature type="transmembrane region" description="Helical" evidence="1">
    <location>
        <begin position="189"/>
        <end position="209"/>
    </location>
</feature>
<sequence>MTQKIIQAPPTRAKRATPTNLEGVLDEISAKCDGDETPESLTLGEILDSVGRRSYGPLLLVIGLFAISPATVIPGMTWFAAALTLLVAGQMALGLKRIWLPQKALGANLPRDAVKAGIERSRGVATAIDKLLKPRLTFLSRAPFVNLVAVLCILAALITFPLGLIPLAPLIPGLAVVFFGLGMVARDGLWLALGTAAMLGAIWVAKPLIF</sequence>
<dbReference type="PIRSF" id="PIRSF033239">
    <property type="entry name" value="ExoD"/>
    <property type="match status" value="1"/>
</dbReference>
<dbReference type="STRING" id="1759059.ATE48_11075"/>
<dbReference type="InterPro" id="IPR010331">
    <property type="entry name" value="ExoD"/>
</dbReference>
<dbReference type="PANTHER" id="PTHR41795:SF1">
    <property type="entry name" value="EXOPOLYSACCHARIDE SYNTHESIS PROTEIN"/>
    <property type="match status" value="1"/>
</dbReference>
<dbReference type="RefSeq" id="WP_083197304.1">
    <property type="nucleotide sequence ID" value="NZ_CP013244.1"/>
</dbReference>
<dbReference type="Proteomes" id="UP000092498">
    <property type="component" value="Chromosome"/>
</dbReference>
<evidence type="ECO:0000313" key="2">
    <source>
        <dbReference type="EMBL" id="ANP46420.1"/>
    </source>
</evidence>
<dbReference type="KEGG" id="cbot:ATE48_11075"/>
<dbReference type="EMBL" id="CP013244">
    <property type="protein sequence ID" value="ANP46420.1"/>
    <property type="molecule type" value="Genomic_DNA"/>
</dbReference>
<dbReference type="InParanoid" id="A0A1B1AIS4"/>
<protein>
    <recommendedName>
        <fullName evidence="4">Exopolysaccharide biosynthesis protein exod</fullName>
    </recommendedName>
</protein>
<dbReference type="Pfam" id="PF06055">
    <property type="entry name" value="ExoD"/>
    <property type="match status" value="1"/>
</dbReference>
<keyword evidence="1" id="KW-0472">Membrane</keyword>
<feature type="transmembrane region" description="Helical" evidence="1">
    <location>
        <begin position="138"/>
        <end position="158"/>
    </location>
</feature>
<organism evidence="2 3">
    <name type="scientific">Candidatus Viadribacter manganicus</name>
    <dbReference type="NCBI Taxonomy" id="1759059"/>
    <lineage>
        <taxon>Bacteria</taxon>
        <taxon>Pseudomonadati</taxon>
        <taxon>Pseudomonadota</taxon>
        <taxon>Alphaproteobacteria</taxon>
        <taxon>Hyphomonadales</taxon>
        <taxon>Hyphomonadaceae</taxon>
        <taxon>Candidatus Viadribacter</taxon>
    </lineage>
</organism>
<dbReference type="AlphaFoldDB" id="A0A1B1AIS4"/>
<evidence type="ECO:0008006" key="4">
    <source>
        <dbReference type="Google" id="ProtNLM"/>
    </source>
</evidence>
<dbReference type="OrthoDB" id="8550083at2"/>
<keyword evidence="1" id="KW-1133">Transmembrane helix</keyword>
<keyword evidence="3" id="KW-1185">Reference proteome</keyword>
<evidence type="ECO:0000256" key="1">
    <source>
        <dbReference type="SAM" id="Phobius"/>
    </source>
</evidence>
<name>A0A1B1AIS4_9PROT</name>
<proteinExistence type="predicted"/>
<keyword evidence="1" id="KW-0812">Transmembrane</keyword>
<dbReference type="PANTHER" id="PTHR41795">
    <property type="entry name" value="EXOPOLYSACCHARIDE SYNTHESIS PROTEIN"/>
    <property type="match status" value="1"/>
</dbReference>
<gene>
    <name evidence="2" type="ORF">ATE48_11075</name>
</gene>
<reference evidence="2 3" key="1">
    <citation type="submission" date="2015-11" db="EMBL/GenBank/DDBJ databases">
        <title>Whole-Genome Sequence of Candidatus Oderbacter manganicum from the National Park Lower Oder Valley, Germany.</title>
        <authorList>
            <person name="Braun B."/>
            <person name="Liere K."/>
            <person name="Szewzyk U."/>
        </authorList>
    </citation>
    <scope>NUCLEOTIDE SEQUENCE [LARGE SCALE GENOMIC DNA]</scope>
    <source>
        <strain evidence="2 3">OTSz_A_272</strain>
    </source>
</reference>
<accession>A0A1B1AIS4</accession>
<feature type="transmembrane region" description="Helical" evidence="1">
    <location>
        <begin position="55"/>
        <end position="72"/>
    </location>
</feature>